<dbReference type="SMART" id="SM00587">
    <property type="entry name" value="CHK"/>
    <property type="match status" value="1"/>
</dbReference>
<dbReference type="InterPro" id="IPR011009">
    <property type="entry name" value="Kinase-like_dom_sf"/>
</dbReference>
<dbReference type="InterPro" id="IPR004119">
    <property type="entry name" value="EcKL"/>
</dbReference>
<dbReference type="Gene3D" id="3.90.1200.10">
    <property type="match status" value="1"/>
</dbReference>
<reference evidence="3" key="1">
    <citation type="submission" date="2023-01" db="EMBL/GenBank/DDBJ databases">
        <title>Key to firefly adult light organ development and bioluminescence: homeobox transcription factors regulate luciferase expression and transportation to peroxisome.</title>
        <authorList>
            <person name="Fu X."/>
        </authorList>
    </citation>
    <scope>NUCLEOTIDE SEQUENCE [LARGE SCALE GENOMIC DNA]</scope>
</reference>
<dbReference type="InterPro" id="IPR015897">
    <property type="entry name" value="CHK_kinase-like"/>
</dbReference>
<evidence type="ECO:0000259" key="1">
    <source>
        <dbReference type="SMART" id="SM00587"/>
    </source>
</evidence>
<dbReference type="PANTHER" id="PTHR11012:SF30">
    <property type="entry name" value="PROTEIN KINASE-LIKE DOMAIN-CONTAINING"/>
    <property type="match status" value="1"/>
</dbReference>
<dbReference type="EMBL" id="JARPUR010000001">
    <property type="protein sequence ID" value="KAK4884191.1"/>
    <property type="molecule type" value="Genomic_DNA"/>
</dbReference>
<keyword evidence="3" id="KW-1185">Reference proteome</keyword>
<dbReference type="SUPFAM" id="SSF56112">
    <property type="entry name" value="Protein kinase-like (PK-like)"/>
    <property type="match status" value="1"/>
</dbReference>
<protein>
    <recommendedName>
        <fullName evidence="1">CHK kinase-like domain-containing protein</fullName>
    </recommendedName>
</protein>
<dbReference type="PANTHER" id="PTHR11012">
    <property type="entry name" value="PROTEIN KINASE-LIKE DOMAIN-CONTAINING"/>
    <property type="match status" value="1"/>
</dbReference>
<evidence type="ECO:0000313" key="3">
    <source>
        <dbReference type="Proteomes" id="UP001353858"/>
    </source>
</evidence>
<accession>A0AAN7SC87</accession>
<feature type="domain" description="CHK kinase-like" evidence="1">
    <location>
        <begin position="229"/>
        <end position="426"/>
    </location>
</feature>
<gene>
    <name evidence="2" type="ORF">RN001_000462</name>
</gene>
<name>A0AAN7SC87_9COLE</name>
<dbReference type="AlphaFoldDB" id="A0AAN7SC87"/>
<proteinExistence type="predicted"/>
<dbReference type="Pfam" id="PF02958">
    <property type="entry name" value="EcKL"/>
    <property type="match status" value="1"/>
</dbReference>
<comment type="caution">
    <text evidence="2">The sequence shown here is derived from an EMBL/GenBank/DDBJ whole genome shotgun (WGS) entry which is preliminary data.</text>
</comment>
<dbReference type="Proteomes" id="UP001353858">
    <property type="component" value="Unassembled WGS sequence"/>
</dbReference>
<sequence>MELKIEVGFLSKDELSYELVCRGMPIGTVDVMRKILRQLMRLEKDQSTVSVPTYPFTFEQDLDAVNSKIVDLKQAVSLFSDSETSLAYKKLQTKEKMSNNSTQYEISTITQNVIENAIKNLNIQNYTTNTTLAMKPGQNWVSVILKIKVDGEGKNNQKTSLNFFVKVAPVEHGIRNFFSVPQMFKREVYIYDKIIPEFIKIQKENNINPIFQPFVKFHGYTLTQCNEVIVMDDMNRLGYLSYDAQKYVDYEHALMYMQTIGKFHALALAIKDQKPNLFNEYRRNTKETIISVSSAMRKTMIDLMTEGVERLNTKGYTVEYEKYKKLMKKYPDIVLEVLCNRDAGPYIVISHGDSQIRNVLFKYENTSAPNHPTNICLLDWQVGFIGSPVYDLSFFIFSNTNKSLRDNHYHMLINEYYRSLSTFLRKLGSNPKKMFSFETLQDHLKKFSLFGVLAGVWVSLGKIYEVNEHPKIFTTIDENQMSNKFKEEPKDSKAYFAAVEDILLDYISYGYDI</sequence>
<organism evidence="2 3">
    <name type="scientific">Aquatica leii</name>
    <dbReference type="NCBI Taxonomy" id="1421715"/>
    <lineage>
        <taxon>Eukaryota</taxon>
        <taxon>Metazoa</taxon>
        <taxon>Ecdysozoa</taxon>
        <taxon>Arthropoda</taxon>
        <taxon>Hexapoda</taxon>
        <taxon>Insecta</taxon>
        <taxon>Pterygota</taxon>
        <taxon>Neoptera</taxon>
        <taxon>Endopterygota</taxon>
        <taxon>Coleoptera</taxon>
        <taxon>Polyphaga</taxon>
        <taxon>Elateriformia</taxon>
        <taxon>Elateroidea</taxon>
        <taxon>Lampyridae</taxon>
        <taxon>Luciolinae</taxon>
        <taxon>Aquatica</taxon>
    </lineage>
</organism>
<evidence type="ECO:0000313" key="2">
    <source>
        <dbReference type="EMBL" id="KAK4884191.1"/>
    </source>
</evidence>